<feature type="repeat" description="ANK" evidence="9">
    <location>
        <begin position="151"/>
        <end position="174"/>
    </location>
</feature>
<feature type="repeat" description="ANK" evidence="9">
    <location>
        <begin position="411"/>
        <end position="443"/>
    </location>
</feature>
<dbReference type="SMART" id="SM00218">
    <property type="entry name" value="ZU5"/>
    <property type="match status" value="1"/>
</dbReference>
<dbReference type="STRING" id="94237.ENSMMOP00000027730"/>
<feature type="repeat" description="ANK" evidence="9">
    <location>
        <begin position="642"/>
        <end position="674"/>
    </location>
</feature>
<dbReference type="Pfam" id="PF17809">
    <property type="entry name" value="UPA_2"/>
    <property type="match status" value="1"/>
</dbReference>
<evidence type="ECO:0000256" key="3">
    <source>
        <dbReference type="ARBA" id="ARBA00022490"/>
    </source>
</evidence>
<feature type="repeat" description="ANK" evidence="9">
    <location>
        <begin position="708"/>
        <end position="740"/>
    </location>
</feature>
<evidence type="ECO:0000256" key="1">
    <source>
        <dbReference type="ARBA" id="ARBA00004245"/>
    </source>
</evidence>
<dbReference type="GO" id="GO:0007165">
    <property type="term" value="P:signal transduction"/>
    <property type="evidence" value="ECO:0007669"/>
    <property type="project" value="InterPro"/>
</dbReference>
<dbReference type="SUPFAM" id="SSF47986">
    <property type="entry name" value="DEATH domain"/>
    <property type="match status" value="1"/>
</dbReference>
<feature type="domain" description="ZU5" evidence="12">
    <location>
        <begin position="1099"/>
        <end position="1246"/>
    </location>
</feature>
<dbReference type="CDD" id="cd08803">
    <property type="entry name" value="Death_ank3"/>
    <property type="match status" value="1"/>
</dbReference>
<feature type="region of interest" description="Disordered" evidence="10">
    <location>
        <begin position="1611"/>
        <end position="1632"/>
    </location>
</feature>
<feature type="repeat" description="ANK" evidence="9">
    <location>
        <begin position="741"/>
        <end position="773"/>
    </location>
</feature>
<feature type="domain" description="ZU5" evidence="12">
    <location>
        <begin position="942"/>
        <end position="1097"/>
    </location>
</feature>
<dbReference type="GO" id="GO:0072659">
    <property type="term" value="P:protein localization to plasma membrane"/>
    <property type="evidence" value="ECO:0007669"/>
    <property type="project" value="UniProtKB-ARBA"/>
</dbReference>
<feature type="region of interest" description="Disordered" evidence="10">
    <location>
        <begin position="1530"/>
        <end position="1592"/>
    </location>
</feature>
<accession>A0A3Q3XFW4</accession>
<keyword evidence="14" id="KW-1185">Reference proteome</keyword>
<dbReference type="GO" id="GO:0005764">
    <property type="term" value="C:lysosome"/>
    <property type="evidence" value="ECO:0007669"/>
    <property type="project" value="UniProtKB-SubCell"/>
</dbReference>
<feature type="repeat" description="ANK" evidence="9">
    <location>
        <begin position="675"/>
        <end position="707"/>
    </location>
</feature>
<dbReference type="PROSITE" id="PS50297">
    <property type="entry name" value="ANK_REP_REGION"/>
    <property type="match status" value="21"/>
</dbReference>
<dbReference type="Pfam" id="PF00023">
    <property type="entry name" value="Ank"/>
    <property type="match status" value="3"/>
</dbReference>
<keyword evidence="4" id="KW-0597">Phosphoprotein</keyword>
<evidence type="ECO:0000256" key="6">
    <source>
        <dbReference type="ARBA" id="ARBA00023043"/>
    </source>
</evidence>
<feature type="repeat" description="ANK" evidence="9">
    <location>
        <begin position="345"/>
        <end position="377"/>
    </location>
</feature>
<organism evidence="13 14">
    <name type="scientific">Mola mola</name>
    <name type="common">Ocean sunfish</name>
    <name type="synonym">Tetraodon mola</name>
    <dbReference type="NCBI Taxonomy" id="94237"/>
    <lineage>
        <taxon>Eukaryota</taxon>
        <taxon>Metazoa</taxon>
        <taxon>Chordata</taxon>
        <taxon>Craniata</taxon>
        <taxon>Vertebrata</taxon>
        <taxon>Euteleostomi</taxon>
        <taxon>Actinopterygii</taxon>
        <taxon>Neopterygii</taxon>
        <taxon>Teleostei</taxon>
        <taxon>Neoteleostei</taxon>
        <taxon>Acanthomorphata</taxon>
        <taxon>Eupercaria</taxon>
        <taxon>Tetraodontiformes</taxon>
        <taxon>Molidae</taxon>
        <taxon>Mola</taxon>
    </lineage>
</organism>
<feature type="repeat" description="ANK" evidence="9">
    <location>
        <begin position="576"/>
        <end position="608"/>
    </location>
</feature>
<evidence type="ECO:0000259" key="12">
    <source>
        <dbReference type="PROSITE" id="PS51145"/>
    </source>
</evidence>
<protein>
    <recommendedName>
        <fullName evidence="15">Ankyrin 3</fullName>
    </recommendedName>
</protein>
<feature type="repeat" description="ANK" evidence="9">
    <location>
        <begin position="510"/>
        <end position="542"/>
    </location>
</feature>
<reference evidence="13" key="1">
    <citation type="submission" date="2025-08" db="UniProtKB">
        <authorList>
            <consortium name="Ensembl"/>
        </authorList>
    </citation>
    <scope>IDENTIFICATION</scope>
</reference>
<feature type="repeat" description="ANK" evidence="9">
    <location>
        <begin position="543"/>
        <end position="575"/>
    </location>
</feature>
<dbReference type="Pfam" id="PF00791">
    <property type="entry name" value="ZU5"/>
    <property type="match status" value="1"/>
</dbReference>
<dbReference type="Pfam" id="PF13637">
    <property type="entry name" value="Ank_4"/>
    <property type="match status" value="3"/>
</dbReference>
<feature type="repeat" description="ANK" evidence="9">
    <location>
        <begin position="213"/>
        <end position="245"/>
    </location>
</feature>
<evidence type="ECO:0000256" key="5">
    <source>
        <dbReference type="ARBA" id="ARBA00022737"/>
    </source>
</evidence>
<dbReference type="InterPro" id="IPR002110">
    <property type="entry name" value="Ankyrin_rpt"/>
</dbReference>
<dbReference type="SMART" id="SM00248">
    <property type="entry name" value="ANK"/>
    <property type="match status" value="22"/>
</dbReference>
<dbReference type="PROSITE" id="PS50088">
    <property type="entry name" value="ANK_REPEAT"/>
    <property type="match status" value="21"/>
</dbReference>
<dbReference type="InterPro" id="IPR051165">
    <property type="entry name" value="Multifunctional_ANK_Repeat"/>
</dbReference>
<feature type="compositionally biased region" description="Acidic residues" evidence="10">
    <location>
        <begin position="1667"/>
        <end position="1676"/>
    </location>
</feature>
<evidence type="ECO:0000256" key="10">
    <source>
        <dbReference type="SAM" id="MobiDB-lite"/>
    </source>
</evidence>
<dbReference type="PRINTS" id="PR01415">
    <property type="entry name" value="ANKYRIN"/>
</dbReference>
<evidence type="ECO:0000256" key="4">
    <source>
        <dbReference type="ARBA" id="ARBA00022553"/>
    </source>
</evidence>
<dbReference type="PANTHER" id="PTHR24123">
    <property type="entry name" value="ANKYRIN REPEAT-CONTAINING"/>
    <property type="match status" value="1"/>
</dbReference>
<proteinExistence type="predicted"/>
<dbReference type="Gene3D" id="2.60.40.2660">
    <property type="match status" value="1"/>
</dbReference>
<dbReference type="InterPro" id="IPR037971">
    <property type="entry name" value="Ank3_Death"/>
</dbReference>
<feature type="repeat" description="ANK" evidence="9">
    <location>
        <begin position="312"/>
        <end position="344"/>
    </location>
</feature>
<dbReference type="SUPFAM" id="SSF48403">
    <property type="entry name" value="Ankyrin repeat"/>
    <property type="match status" value="2"/>
</dbReference>
<feature type="repeat" description="ANK" evidence="9">
    <location>
        <begin position="52"/>
        <end position="84"/>
    </location>
</feature>
<keyword evidence="5" id="KW-0677">Repeat</keyword>
<evidence type="ECO:0000313" key="13">
    <source>
        <dbReference type="Ensembl" id="ENSMMOP00000027730.1"/>
    </source>
</evidence>
<feature type="repeat" description="ANK" evidence="9">
    <location>
        <begin position="444"/>
        <end position="476"/>
    </location>
</feature>
<evidence type="ECO:0008006" key="15">
    <source>
        <dbReference type="Google" id="ProtNLM"/>
    </source>
</evidence>
<dbReference type="GO" id="GO:0005856">
    <property type="term" value="C:cytoskeleton"/>
    <property type="evidence" value="ECO:0007669"/>
    <property type="project" value="UniProtKB-SubCell"/>
</dbReference>
<dbReference type="PANTHER" id="PTHR24123:SF74">
    <property type="entry name" value="ANKYRIN 3"/>
    <property type="match status" value="1"/>
</dbReference>
<dbReference type="Pfam" id="PF12796">
    <property type="entry name" value="Ank_2"/>
    <property type="match status" value="5"/>
</dbReference>
<feature type="repeat" description="ANK" evidence="9">
    <location>
        <begin position="378"/>
        <end position="410"/>
    </location>
</feature>
<feature type="domain" description="Death" evidence="11">
    <location>
        <begin position="1423"/>
        <end position="1507"/>
    </location>
</feature>
<feature type="repeat" description="ANK" evidence="9">
    <location>
        <begin position="477"/>
        <end position="509"/>
    </location>
</feature>
<feature type="repeat" description="ANK" evidence="9">
    <location>
        <begin position="246"/>
        <end position="278"/>
    </location>
</feature>
<dbReference type="PROSITE" id="PS51145">
    <property type="entry name" value="ZU5"/>
    <property type="match status" value="2"/>
</dbReference>
<evidence type="ECO:0000256" key="9">
    <source>
        <dbReference type="PROSITE-ProRule" id="PRU00023"/>
    </source>
</evidence>
<dbReference type="Pfam" id="PF00531">
    <property type="entry name" value="Death"/>
    <property type="match status" value="1"/>
</dbReference>
<dbReference type="InterPro" id="IPR040745">
    <property type="entry name" value="Ankyrin_UPA"/>
</dbReference>
<dbReference type="Gene3D" id="1.10.533.10">
    <property type="entry name" value="Death Domain, Fas"/>
    <property type="match status" value="1"/>
</dbReference>
<keyword evidence="7" id="KW-0472">Membrane</keyword>
<feature type="compositionally biased region" description="Low complexity" evidence="10">
    <location>
        <begin position="1571"/>
        <end position="1584"/>
    </location>
</feature>
<dbReference type="InterPro" id="IPR000488">
    <property type="entry name" value="Death_dom"/>
</dbReference>
<evidence type="ECO:0000313" key="14">
    <source>
        <dbReference type="Proteomes" id="UP000261620"/>
    </source>
</evidence>
<dbReference type="PROSITE" id="PS50017">
    <property type="entry name" value="DEATH_DOMAIN"/>
    <property type="match status" value="1"/>
</dbReference>
<feature type="region of interest" description="Disordered" evidence="10">
    <location>
        <begin position="1645"/>
        <end position="1680"/>
    </location>
</feature>
<keyword evidence="3" id="KW-0963">Cytoplasm</keyword>
<evidence type="ECO:0000256" key="8">
    <source>
        <dbReference type="ARBA" id="ARBA00023212"/>
    </source>
</evidence>
<feature type="repeat" description="ANK" evidence="9">
    <location>
        <begin position="118"/>
        <end position="150"/>
    </location>
</feature>
<dbReference type="Gene3D" id="2.60.220.30">
    <property type="match status" value="2"/>
</dbReference>
<reference evidence="13" key="2">
    <citation type="submission" date="2025-09" db="UniProtKB">
        <authorList>
            <consortium name="Ensembl"/>
        </authorList>
    </citation>
    <scope>IDENTIFICATION</scope>
</reference>
<keyword evidence="6 9" id="KW-0040">ANK repeat</keyword>
<dbReference type="InterPro" id="IPR000906">
    <property type="entry name" value="ZU5_dom"/>
</dbReference>
<feature type="repeat" description="ANK" evidence="9">
    <location>
        <begin position="609"/>
        <end position="641"/>
    </location>
</feature>
<evidence type="ECO:0000259" key="11">
    <source>
        <dbReference type="PROSITE" id="PS50017"/>
    </source>
</evidence>
<evidence type="ECO:0000256" key="2">
    <source>
        <dbReference type="ARBA" id="ARBA00004370"/>
    </source>
</evidence>
<name>A0A3Q3XFW4_MOLML</name>
<dbReference type="SMART" id="SM00005">
    <property type="entry name" value="DEATH"/>
    <property type="match status" value="1"/>
</dbReference>
<dbReference type="OMA" id="FMIKTRA"/>
<keyword evidence="8" id="KW-0206">Cytoskeleton</keyword>
<dbReference type="InterPro" id="IPR011029">
    <property type="entry name" value="DEATH-like_dom_sf"/>
</dbReference>
<evidence type="ECO:0000256" key="7">
    <source>
        <dbReference type="ARBA" id="ARBA00023136"/>
    </source>
</evidence>
<feature type="repeat" description="ANK" evidence="9">
    <location>
        <begin position="85"/>
        <end position="117"/>
    </location>
</feature>
<dbReference type="GO" id="GO:0030315">
    <property type="term" value="C:T-tubule"/>
    <property type="evidence" value="ECO:0007669"/>
    <property type="project" value="UniProtKB-SubCell"/>
</dbReference>
<dbReference type="Gene3D" id="1.25.40.20">
    <property type="entry name" value="Ankyrin repeat-containing domain"/>
    <property type="match status" value="3"/>
</dbReference>
<dbReference type="Proteomes" id="UP000261620">
    <property type="component" value="Unplaced"/>
</dbReference>
<dbReference type="InterPro" id="IPR036770">
    <property type="entry name" value="Ankyrin_rpt-contain_sf"/>
</dbReference>
<comment type="subcellular location">
    <subcellularLocation>
        <location evidence="1">Cytoplasm</location>
        <location evidence="1">Cytoskeleton</location>
    </subcellularLocation>
    <subcellularLocation>
        <location evidence="2">Membrane</location>
    </subcellularLocation>
</comment>
<dbReference type="GO" id="GO:0045211">
    <property type="term" value="C:postsynaptic membrane"/>
    <property type="evidence" value="ECO:0007669"/>
    <property type="project" value="UniProtKB-SubCell"/>
</dbReference>
<feature type="repeat" description="ANK" evidence="9">
    <location>
        <begin position="279"/>
        <end position="311"/>
    </location>
</feature>
<dbReference type="Ensembl" id="ENSMMOT00000028203.1">
    <property type="protein sequence ID" value="ENSMMOP00000027730.1"/>
    <property type="gene ID" value="ENSMMOG00000020968.1"/>
</dbReference>
<sequence>MHLSQLFSKNALQCLSTTDVNACYLRSARAGNLEKALDYLKNGVDINICNQNGLNALHLASKEGHVDVVAELIKHGANVDAATKKGNTALHIASLAGQTEVVKELVIHNANVNAQSQNGFTPLYMAAQENHMDVVQFLLDNGSSQSIATEDGFTPLAVALQQGHDQVVSLLLENDTKGKVRLPALHIAARKDDTKAAALLLQNDHNADVESKSGFTPLHIAAHYGNINVATLLLNRGAAVDFKARNDITPLHVASKRGNSNMVRLLLERGAKIDARTKDGLTPLHCGARSGHEQVVEMLLNRGAPILSKTKNGLSPLHMATQGDHLNCVQLLLHHEVPVDDVTNDYLTALHVAAHCGHYKVAKVIVDKKANPNAKALNGFTPLHIACKKNRVKVMELLLKHGASMQAVTESGLTPIHVAAFMGHDNIVHQLINHGASPNTSNVRGETALHMAARAGQSNAVRYLIQNGAQVDAKAKDDQTPLHISSRLGKQDIVQQLLANGACPDATTNSGYTPLHLAAREGHRDIAAVLLDQGANMCIITKKGFTPLHVAAKYGKIEVANLLLQKKASPDAAGKSGLTPLHVAAHYDNQKVALLLLNQGASPHAAVKNGYTPLHIAAKKNQMEITTTLLEYGASTNTVTRQGITPLHLASQEGNVDIVTLLLARDAPVNMGNKSGLTPLHLAAQEDKVNVAEVLVNQGATVDPETKLGYTPLHVACHYGNVKMVNFLMKNQAKVNAKTKNGYTPLHQAAQQGHTHIINLLLHHGALPNEVTANGNSALSIARRLGYISVVDTLKVVTEETLTTYTVIEKHKMNVPETMNEVLDMSDDEGDDAMTGDTDKYLAPQDLRELGDDSLPQEGYMGFSVGARSQSLRSFSSDRSNTLNRSSFTRDSMMIEEMLAPNKEMHLAVAKDLDSESLRRYSWTPDVLDNVNLVSSPIHSGFLVSFMVDARGGSMRGSRHNGMRIIIPPRKCTAPTRITCRLVKRHKLASPPPMVEGEGLASRLVEVGPAGAQFLGPVIVEIPHFGSMRGQERELILLRSENGESWKEHLYDYKTDDLHQLLSGMDEELDSPDELERKRICRIITKDFPQYFAVVSRIRQETNQMGPEGGTLYSQSVPLVQASFPEGALTKKIKVGLQAQPVTDETVKKILGNRATFSPIVTVEPRRRKFHKPITMTIPVPPLSGEGLTNGYKGDCTPCLRLLCSITGGTSPAQWEDITGTTPLTFVNDCVSFTTNVSARFWLADCHQIPETVCLATQLYRELICVPYMAKFVVFAKMNDLVESRLRCFCMTDDKVDKTLEQQENFEEVARSKDIEVLEGRPIYVDCYGNLTPLTKAGQQLVLNFYAFKENRLPFYVKVRDPSQEPCGRLTFLKECKATKGFPQTAVCNLNITLPAVKKTEKPERRHTFASLALRPQSPCERTDLRMAIVADHLGLSWTELAREMDFSVEEINFIRVENPNSLTAQSFMLLKKWVHRDGKNATTDALTAVLTKINRLDIVTLLEGPIFDYGNISGTRCFADDNAVFPDQSDDLELKTPSDLNYEPPTPLRSDDFFSESDDSPCKVVLTRPSDLSLTQTTSTSSSEPPIVGAEDTTLIPKETESTRLAFYERPDNDRRAVEKSRKQSDGHTEVLEKELMAGKGDVLEHPGGNQEEDAASIAGHGNGMQEEEEEEEEMTQERLQSLLEDINLEGGLDDVEMTEEGVKAILEQVRQAEKDVCSVPGWRSETSAAVVPSVAPGHGPDAAEGR</sequence>